<accession>A0A9P0TWD4</accession>
<reference evidence="2" key="1">
    <citation type="submission" date="2022-05" db="EMBL/GenBank/DDBJ databases">
        <authorList>
            <person name="Okamura Y."/>
        </authorList>
    </citation>
    <scope>NUCLEOTIDE SEQUENCE</scope>
</reference>
<name>A0A9P0TWD4_PIEBR</name>
<feature type="chain" id="PRO_5040271594" evidence="1">
    <location>
        <begin position="18"/>
        <end position="835"/>
    </location>
</feature>
<sequence length="835" mass="94501">MHLGFFVFFMGVAPVYLKQEVPDPQKLYENPKNRLCPNNKILLDVFRYLKDNLIDDASLTLSPDNFKQILDTTIQYLNTTYGSDDITGNYTSHLKTILENFNHREKKEVLRSDSHFAVPPETLKGNIGLQFELPTINHPDCETLFKAIVNAINTAYLHLNSFCVESGKCNVQSEKIVSAPWRGAPILPQINNLPPSNQLTNRSNIIDFLGSYPQNGDVINLLQNYKPNTEYAVKSNFWSEIKNNIPNVPPPSAQGNLFHQVQDDKANNGNQNPDPLTILQSFRPKYIEMIKSHGLPIPQGVQINSAPGLQENGNLWNILQDLRPNTSAAVIKELPHSGHLVSTVINEDTTGNWDDLTRHQDVVEGLTILNQPTGYISVPRPQDVMNQPNGIFQIQNHTLLKNNYTAPASFFTPQLNMKPVYNDGVATQVNKNIVDLTANIPWDNNLRLNANVPIFLNYDLNRNIPTPSSGFNIPYIEKNMGVMPSYEGNGFNMKPPMNIQTGKYYANLQGLPQVSQNGKQYLNQNYYNRIKQYYPSAPLNPNLKLPTSNVFIEKQISTPQFSNWYRNPEILQNPFQYRGMTNLPNNILHVNQFPHYQTGATNISKELIDLYRPTMANGAKLNIAPNKDGIVELTFALQRPQSFVYKPLYYVKYRLPYQTYKYNVQNILQKRPFLRNSPSKLYEELIEVANISESSQDLKHLAKEEISKLVVTNGALVKAKMIDELVDKKATIENDIKSVLNLASNLNPVKMLNATKKALNQVEEVLNTTDSKTNKPNEDNETSEIPVKVLNARSISGYPLYPHLSSSNNLGVQPYITKNNVVMPTNFLTRTGIFT</sequence>
<dbReference type="EMBL" id="CALOZG010000085">
    <property type="protein sequence ID" value="CAH4037396.1"/>
    <property type="molecule type" value="Genomic_DNA"/>
</dbReference>
<dbReference type="Proteomes" id="UP001152562">
    <property type="component" value="Unassembled WGS sequence"/>
</dbReference>
<keyword evidence="3" id="KW-1185">Reference proteome</keyword>
<dbReference type="AlphaFoldDB" id="A0A9P0TWD4"/>
<comment type="caution">
    <text evidence="2">The sequence shown here is derived from an EMBL/GenBank/DDBJ whole genome shotgun (WGS) entry which is preliminary data.</text>
</comment>
<keyword evidence="1" id="KW-0732">Signal</keyword>
<proteinExistence type="predicted"/>
<organism evidence="2 3">
    <name type="scientific">Pieris brassicae</name>
    <name type="common">White butterfly</name>
    <name type="synonym">Large white butterfly</name>
    <dbReference type="NCBI Taxonomy" id="7116"/>
    <lineage>
        <taxon>Eukaryota</taxon>
        <taxon>Metazoa</taxon>
        <taxon>Ecdysozoa</taxon>
        <taxon>Arthropoda</taxon>
        <taxon>Hexapoda</taxon>
        <taxon>Insecta</taxon>
        <taxon>Pterygota</taxon>
        <taxon>Neoptera</taxon>
        <taxon>Endopterygota</taxon>
        <taxon>Lepidoptera</taxon>
        <taxon>Glossata</taxon>
        <taxon>Ditrysia</taxon>
        <taxon>Papilionoidea</taxon>
        <taxon>Pieridae</taxon>
        <taxon>Pierinae</taxon>
        <taxon>Pieris</taxon>
    </lineage>
</organism>
<evidence type="ECO:0000313" key="3">
    <source>
        <dbReference type="Proteomes" id="UP001152562"/>
    </source>
</evidence>
<protein>
    <submittedName>
        <fullName evidence="2">Uncharacterized protein</fullName>
    </submittedName>
</protein>
<feature type="signal peptide" evidence="1">
    <location>
        <begin position="1"/>
        <end position="17"/>
    </location>
</feature>
<evidence type="ECO:0000256" key="1">
    <source>
        <dbReference type="SAM" id="SignalP"/>
    </source>
</evidence>
<evidence type="ECO:0000313" key="2">
    <source>
        <dbReference type="EMBL" id="CAH4037396.1"/>
    </source>
</evidence>
<gene>
    <name evidence="2" type="ORF">PIBRA_LOCUS13079</name>
</gene>